<evidence type="ECO:0000313" key="5">
    <source>
        <dbReference type="EMBL" id="MFD1292977.1"/>
    </source>
</evidence>
<dbReference type="InterPro" id="IPR003593">
    <property type="entry name" value="AAA+_ATPase"/>
</dbReference>
<keyword evidence="2 5" id="KW-0067">ATP-binding</keyword>
<dbReference type="Gene3D" id="3.40.50.300">
    <property type="entry name" value="P-loop containing nucleotide triphosphate hydrolases"/>
    <property type="match status" value="2"/>
</dbReference>
<dbReference type="Pfam" id="PF00005">
    <property type="entry name" value="ABC_tran"/>
    <property type="match status" value="2"/>
</dbReference>
<dbReference type="SMART" id="SM00382">
    <property type="entry name" value="AAA"/>
    <property type="match status" value="2"/>
</dbReference>
<gene>
    <name evidence="5" type="ORF">ACFQ5N_03920</name>
</gene>
<dbReference type="PANTHER" id="PTHR42855">
    <property type="entry name" value="ABC TRANSPORTER ATP-BINDING SUBUNIT"/>
    <property type="match status" value="1"/>
</dbReference>
<dbReference type="PROSITE" id="PS00211">
    <property type="entry name" value="ABC_TRANSPORTER_1"/>
    <property type="match status" value="1"/>
</dbReference>
<dbReference type="Pfam" id="PF16326">
    <property type="entry name" value="ABC_tran_CTD"/>
    <property type="match status" value="1"/>
</dbReference>
<dbReference type="SUPFAM" id="SSF52540">
    <property type="entry name" value="P-loop containing nucleoside triphosphate hydrolases"/>
    <property type="match status" value="2"/>
</dbReference>
<keyword evidence="6" id="KW-1185">Reference proteome</keyword>
<evidence type="ECO:0000256" key="3">
    <source>
        <dbReference type="SAM" id="Coils"/>
    </source>
</evidence>
<dbReference type="EMBL" id="JBHTMV010000003">
    <property type="protein sequence ID" value="MFD1292977.1"/>
    <property type="molecule type" value="Genomic_DNA"/>
</dbReference>
<dbReference type="Gene3D" id="1.10.287.380">
    <property type="entry name" value="Valyl-tRNA synthetase, C-terminal domain"/>
    <property type="match status" value="1"/>
</dbReference>
<dbReference type="InterPro" id="IPR032524">
    <property type="entry name" value="ABC_tran_C"/>
</dbReference>
<dbReference type="InterPro" id="IPR027417">
    <property type="entry name" value="P-loop_NTPase"/>
</dbReference>
<dbReference type="Pfam" id="PF12848">
    <property type="entry name" value="ABC_tran_Xtn"/>
    <property type="match status" value="1"/>
</dbReference>
<protein>
    <submittedName>
        <fullName evidence="5">ABC-F family ATP-binding cassette domain-containing protein</fullName>
    </submittedName>
</protein>
<dbReference type="GO" id="GO:0005524">
    <property type="term" value="F:ATP binding"/>
    <property type="evidence" value="ECO:0007669"/>
    <property type="project" value="UniProtKB-KW"/>
</dbReference>
<organism evidence="5 6">
    <name type="scientific">Lutibacter holmesii</name>
    <dbReference type="NCBI Taxonomy" id="1137985"/>
    <lineage>
        <taxon>Bacteria</taxon>
        <taxon>Pseudomonadati</taxon>
        <taxon>Bacteroidota</taxon>
        <taxon>Flavobacteriia</taxon>
        <taxon>Flavobacteriales</taxon>
        <taxon>Flavobacteriaceae</taxon>
        <taxon>Lutibacter</taxon>
    </lineage>
</organism>
<accession>A0ABW3WM30</accession>
<feature type="coiled-coil region" evidence="3">
    <location>
        <begin position="559"/>
        <end position="610"/>
    </location>
</feature>
<evidence type="ECO:0000259" key="4">
    <source>
        <dbReference type="PROSITE" id="PS50893"/>
    </source>
</evidence>
<dbReference type="PROSITE" id="PS50893">
    <property type="entry name" value="ABC_TRANSPORTER_2"/>
    <property type="match status" value="2"/>
</dbReference>
<evidence type="ECO:0000256" key="2">
    <source>
        <dbReference type="ARBA" id="ARBA00022840"/>
    </source>
</evidence>
<feature type="domain" description="ABC transporter" evidence="4">
    <location>
        <begin position="313"/>
        <end position="531"/>
    </location>
</feature>
<comment type="caution">
    <text evidence="5">The sequence shown here is derived from an EMBL/GenBank/DDBJ whole genome shotgun (WGS) entry which is preliminary data.</text>
</comment>
<name>A0ABW3WM30_9FLAO</name>
<dbReference type="InterPro" id="IPR032781">
    <property type="entry name" value="ABC_tran_Xtn"/>
</dbReference>
<dbReference type="InterPro" id="IPR017871">
    <property type="entry name" value="ABC_transporter-like_CS"/>
</dbReference>
<dbReference type="Proteomes" id="UP001597241">
    <property type="component" value="Unassembled WGS sequence"/>
</dbReference>
<proteinExistence type="predicted"/>
<feature type="domain" description="ABC transporter" evidence="4">
    <location>
        <begin position="4"/>
        <end position="248"/>
    </location>
</feature>
<dbReference type="PANTHER" id="PTHR42855:SF1">
    <property type="entry name" value="ABC TRANSPORTER DOMAIN-CONTAINING PROTEIN"/>
    <property type="match status" value="1"/>
</dbReference>
<keyword evidence="1" id="KW-0547">Nucleotide-binding</keyword>
<evidence type="ECO:0000313" key="6">
    <source>
        <dbReference type="Proteomes" id="UP001597241"/>
    </source>
</evidence>
<sequence length="620" mass="71789">MNYLSVENISKSFGELELFSNISFGINQYQKIAFIAKNGTGKTSMLNIIAGVDSSDTGQIVSRKGINIEYLSQEDNLNNELTIEESIFDSDNETLKVIEEYEHALNNPDDEKAYQLAFEKMERLNAWDFETQYKQILFKLKLDDLTRKVSALSGGQRKRLALALVLIHKPDLLILDEPTNHLDLEMIEWLESYFEKEKITLFMVTHDRFFLERVCNEIVELDNGGFYSYKGNYSNYLQKKEERIEIEQAMVDKAKNLYKKELEWMRRQPKARTTKSKSRQDDFYVIKEAASKRRNNHKIQLEIDMHRMGSKILELHHISKSFGDLKILNRFDYNFLRGERIGIIGKNGTGKSSFLKIITQQMPIDGGKVVVGDTIKFGYYSQDGIQIKPGQKVIEVIKEFGEYIPLTKGRKISAAQLLERFLFSRKRQYDFVEKLSGGERKRLYLCTVLIQNPNFLILDEPTNDLDIITLNVLENFLLDFPGCLLVVSHDRYFMDKIVDHLFVFRGNGVVEDFPGNYSDYRAYEDSKPAKETPTVKKVETKPTNTTTKAKLSYNEKREFDGIEDEIAKLNTQKTEIEAKFLDASLSGEQINELSIKLQEISTLIDTKEERWFELSAKLEG</sequence>
<keyword evidence="3" id="KW-0175">Coiled coil</keyword>
<dbReference type="RefSeq" id="WP_386807906.1">
    <property type="nucleotide sequence ID" value="NZ_JBHTMV010000003.1"/>
</dbReference>
<dbReference type="InterPro" id="IPR003439">
    <property type="entry name" value="ABC_transporter-like_ATP-bd"/>
</dbReference>
<reference evidence="6" key="1">
    <citation type="journal article" date="2019" name="Int. J. Syst. Evol. Microbiol.">
        <title>The Global Catalogue of Microorganisms (GCM) 10K type strain sequencing project: providing services to taxonomists for standard genome sequencing and annotation.</title>
        <authorList>
            <consortium name="The Broad Institute Genomics Platform"/>
            <consortium name="The Broad Institute Genome Sequencing Center for Infectious Disease"/>
            <person name="Wu L."/>
            <person name="Ma J."/>
        </authorList>
    </citation>
    <scope>NUCLEOTIDE SEQUENCE [LARGE SCALE GENOMIC DNA]</scope>
    <source>
        <strain evidence="6">CCUG 62221</strain>
    </source>
</reference>
<dbReference type="InterPro" id="IPR051309">
    <property type="entry name" value="ABCF_ATPase"/>
</dbReference>
<dbReference type="CDD" id="cd03221">
    <property type="entry name" value="ABCF_EF-3"/>
    <property type="match status" value="2"/>
</dbReference>
<dbReference type="InterPro" id="IPR037118">
    <property type="entry name" value="Val-tRNA_synth_C_sf"/>
</dbReference>
<evidence type="ECO:0000256" key="1">
    <source>
        <dbReference type="ARBA" id="ARBA00022741"/>
    </source>
</evidence>